<dbReference type="InterPro" id="IPR043750">
    <property type="entry name" value="DUF5695"/>
</dbReference>
<keyword evidence="2" id="KW-1185">Reference proteome</keyword>
<accession>G2PSI1</accession>
<evidence type="ECO:0000313" key="1">
    <source>
        <dbReference type="EMBL" id="AEM69654.1"/>
    </source>
</evidence>
<protein>
    <submittedName>
        <fullName evidence="1">Uncharacterized protein</fullName>
    </submittedName>
</protein>
<dbReference type="Pfam" id="PF18951">
    <property type="entry name" value="DUF5695"/>
    <property type="match status" value="1"/>
</dbReference>
<reference evidence="1 2" key="2">
    <citation type="journal article" date="2012" name="Stand. Genomic Sci.">
        <title>Complete genome sequence of the facultatively anaerobic, appendaged bacterium Muricauda ruestringensis type strain (B1(T)).</title>
        <authorList>
            <person name="Huntemann M."/>
            <person name="Teshima H."/>
            <person name="Lapidus A."/>
            <person name="Nolan M."/>
            <person name="Lucas S."/>
            <person name="Hammon N."/>
            <person name="Deshpande S."/>
            <person name="Cheng J.F."/>
            <person name="Tapia R."/>
            <person name="Goodwin L.A."/>
            <person name="Pitluck S."/>
            <person name="Liolios K."/>
            <person name="Pagani I."/>
            <person name="Ivanova N."/>
            <person name="Mavromatis K."/>
            <person name="Mikhailova N."/>
            <person name="Pati A."/>
            <person name="Chen A."/>
            <person name="Palaniappan K."/>
            <person name="Land M."/>
            <person name="Hauser L."/>
            <person name="Pan C."/>
            <person name="Brambilla E.M."/>
            <person name="Rohde M."/>
            <person name="Spring S."/>
            <person name="Goker M."/>
            <person name="Detter J.C."/>
            <person name="Bristow J."/>
            <person name="Eisen J.A."/>
            <person name="Markowitz V."/>
            <person name="Hugenholtz P."/>
            <person name="Kyrpides N.C."/>
            <person name="Klenk H.P."/>
            <person name="Woyke T."/>
        </authorList>
    </citation>
    <scope>NUCLEOTIDE SEQUENCE [LARGE SCALE GENOMIC DNA]</scope>
    <source>
        <strain evidence="2">DSM 13258 / LMG 19739 / B1</strain>
    </source>
</reference>
<dbReference type="eggNOG" id="ENOG502Z7QN">
    <property type="taxonomic scope" value="Bacteria"/>
</dbReference>
<evidence type="ECO:0000313" key="2">
    <source>
        <dbReference type="Proteomes" id="UP000008908"/>
    </source>
</evidence>
<dbReference type="AlphaFoldDB" id="G2PSI1"/>
<dbReference type="KEGG" id="mrs:Murru_0604"/>
<sequence>MYISLKNQTSTKMKHIKYWMVSTFCFVALSTVEAQQTYWSKVEKRESTLGIADVYQKFNTPDFQLKLVKASQTIAALHPNSEPYFDFTPGERLEIRDKDSLYHLGDINLRIKDPNGIWKNYSTATSRAAVKPLEVSGNILAAANLANTLPNDIPVSVKRYYELDNDQLVMRFEITNKQNTSVEIGALGLPMVFNNILEGKSLVETHAQNVFFDPYIGKDAGYLEVKRLSGGGPALLVLPKENMAFEAYRPLLDDPTPKSIVFEGFHEWMAHSKAYAEKEWKGVEQWNKPTSLTLEPKETKSFSLKFVLSEGIKNIQETLVKEEHPVAVGVPGYVLPQDVNAQLFIHYKSDIAALEVEPKGALDVKEEDTTPSGKKKYSVQGKKWGRARLTVTYEDGVEQTINYKIIKPETEVIKDFGHFLTTEQWFDGPNDPFGRNPSAISYDYEKKEQVVQDGRVWISGLSDEGGAGSWLAAVVKQLVQPDKEEIKKLQAFVDETLWGGIQYNEGPQKYGVKKSIFYYEPDSLPKGTYSDKINYNTWAAWDHKHANDPGRSYNYPHVAAAYWVMYRLSRYHQGLVDNHPWDWYLENAYHTSVAMVEQAPYYAQFGQMEGSVFLFVLEDLKNEGLTEMATDLEERMKQRADHWRALDYPFGSEMPWDSTGQEEVYVWSDYFGYDRKAMVTLRAILAYMPTMPHWGYNGNARRYWDFLYGGKAGETSRVERQIHHYGSSLNAIPVLSHFRKKPDNLYLLKVGYGGLLGGISNITQDGFGPAAFHSYPSALKIDGISGDYGSGFYGYAVNTSSYLVKDEDMGWLAFGGNLSQKGDVVEVELTTAAKSKVFIAPKKLWLTLDAGSFKKVAYNDKTGELNLTLGSKTAHTPYAYLRVDGSDAELPFKKVRGAYQIELGKNETEIKLQ</sequence>
<dbReference type="HOGENOM" id="CLU_015362_0_0_10"/>
<name>G2PSI1_ALLRU</name>
<proteinExistence type="predicted"/>
<organism evidence="1 2">
    <name type="scientific">Allomuricauda ruestringensis (strain DSM 13258 / CIP 107369 / LMG 19739 / B1)</name>
    <name type="common">Muricauda ruestringensis</name>
    <dbReference type="NCBI Taxonomy" id="886377"/>
    <lineage>
        <taxon>Bacteria</taxon>
        <taxon>Pseudomonadati</taxon>
        <taxon>Bacteroidota</taxon>
        <taxon>Flavobacteriia</taxon>
        <taxon>Flavobacteriales</taxon>
        <taxon>Flavobacteriaceae</taxon>
        <taxon>Flagellimonas</taxon>
    </lineage>
</organism>
<reference evidence="2" key="1">
    <citation type="submission" date="2011-08" db="EMBL/GenBank/DDBJ databases">
        <title>The complete genome of Muricauda ruestringensis DSM 13258.</title>
        <authorList>
            <person name="Lucas S."/>
            <person name="Han J."/>
            <person name="Lapidus A."/>
            <person name="Bruce D."/>
            <person name="Goodwin L."/>
            <person name="Pitluck S."/>
            <person name="Peters L."/>
            <person name="Kyrpides N."/>
            <person name="Mavromatis K."/>
            <person name="Ivanova N."/>
            <person name="Ovchinnikova G."/>
            <person name="Teshima H."/>
            <person name="Detter J.C."/>
            <person name="Tapia R."/>
            <person name="Han C."/>
            <person name="Land M."/>
            <person name="Hauser L."/>
            <person name="Markowitz V."/>
            <person name="Cheng J.-F."/>
            <person name="Hugenholtz P."/>
            <person name="Woyke T."/>
            <person name="Wu D."/>
            <person name="Spring S."/>
            <person name="Schroeder M."/>
            <person name="Brambilla E."/>
            <person name="Klenk H.-P."/>
            <person name="Eisen J.A."/>
        </authorList>
    </citation>
    <scope>NUCLEOTIDE SEQUENCE [LARGE SCALE GENOMIC DNA]</scope>
    <source>
        <strain evidence="2">DSM 13258 / LMG 19739 / B1</strain>
    </source>
</reference>
<gene>
    <name evidence="1" type="ordered locus">Murru_0604</name>
</gene>
<dbReference type="STRING" id="886377.Murru_0604"/>
<dbReference type="EMBL" id="CP002999">
    <property type="protein sequence ID" value="AEM69654.1"/>
    <property type="molecule type" value="Genomic_DNA"/>
</dbReference>
<dbReference type="Proteomes" id="UP000008908">
    <property type="component" value="Chromosome"/>
</dbReference>